<name>R7QM44_CHOCR</name>
<sequence length="339" mass="38186">MGAQKQKRKASCRYRAKAEIGGSWENWRRRQSSSRVPGVNYKQMARVHALPPVAAGKKRSAVSSFLCLEPLGYLSLDAFLLRWGCGNRLLLRKHLRFWREHRRDGFRGILNLVEQPLFQQKTRIRGALIDGNMDKRGRHEALAPERIVELGELHLRGDDEHMKLSISCVQQCGADEALHVADGALRGEDALDGHAVGEQEADEDLTEAAHALGRVGVAHFARHHGAVRQAVHVGRDGLGRVPQLVCRRLVEVVRQLDLARVEPRRRRPEHAHRVALQDLARLLLRRQRGRRRRRRRRRRDIGGCGVCGCGVGACCVGRRGVSWRLPRRRGCGVRGCGVG</sequence>
<dbReference type="Gramene" id="CDF38455">
    <property type="protein sequence ID" value="CDF38455"/>
    <property type="gene ID" value="CHC_T00006184001"/>
</dbReference>
<dbReference type="GeneID" id="17326067"/>
<evidence type="ECO:0000313" key="1">
    <source>
        <dbReference type="EMBL" id="CDF38455.1"/>
    </source>
</evidence>
<dbReference type="AlphaFoldDB" id="R7QM44"/>
<accession>R7QM44</accession>
<dbReference type="EMBL" id="HG001932">
    <property type="protein sequence ID" value="CDF38455.1"/>
    <property type="molecule type" value="Genomic_DNA"/>
</dbReference>
<dbReference type="KEGG" id="ccp:CHC_T00006184001"/>
<evidence type="ECO:0000313" key="2">
    <source>
        <dbReference type="Proteomes" id="UP000012073"/>
    </source>
</evidence>
<reference evidence="2" key="1">
    <citation type="journal article" date="2013" name="Proc. Natl. Acad. Sci. U.S.A.">
        <title>Genome structure and metabolic features in the red seaweed Chondrus crispus shed light on evolution of the Archaeplastida.</title>
        <authorList>
            <person name="Collen J."/>
            <person name="Porcel B."/>
            <person name="Carre W."/>
            <person name="Ball S.G."/>
            <person name="Chaparro C."/>
            <person name="Tonon T."/>
            <person name="Barbeyron T."/>
            <person name="Michel G."/>
            <person name="Noel B."/>
            <person name="Valentin K."/>
            <person name="Elias M."/>
            <person name="Artiguenave F."/>
            <person name="Arun A."/>
            <person name="Aury J.M."/>
            <person name="Barbosa-Neto J.F."/>
            <person name="Bothwell J.H."/>
            <person name="Bouget F.Y."/>
            <person name="Brillet L."/>
            <person name="Cabello-Hurtado F."/>
            <person name="Capella-Gutierrez S."/>
            <person name="Charrier B."/>
            <person name="Cladiere L."/>
            <person name="Cock J.M."/>
            <person name="Coelho S.M."/>
            <person name="Colleoni C."/>
            <person name="Czjzek M."/>
            <person name="Da Silva C."/>
            <person name="Delage L."/>
            <person name="Denoeud F."/>
            <person name="Deschamps P."/>
            <person name="Dittami S.M."/>
            <person name="Gabaldon T."/>
            <person name="Gachon C.M."/>
            <person name="Groisillier A."/>
            <person name="Herve C."/>
            <person name="Jabbari K."/>
            <person name="Katinka M."/>
            <person name="Kloareg B."/>
            <person name="Kowalczyk N."/>
            <person name="Labadie K."/>
            <person name="Leblanc C."/>
            <person name="Lopez P.J."/>
            <person name="McLachlan D.H."/>
            <person name="Meslet-Cladiere L."/>
            <person name="Moustafa A."/>
            <person name="Nehr Z."/>
            <person name="Nyvall Collen P."/>
            <person name="Panaud O."/>
            <person name="Partensky F."/>
            <person name="Poulain J."/>
            <person name="Rensing S.A."/>
            <person name="Rousvoal S."/>
            <person name="Samson G."/>
            <person name="Symeonidi A."/>
            <person name="Weissenbach J."/>
            <person name="Zambounis A."/>
            <person name="Wincker P."/>
            <person name="Boyen C."/>
        </authorList>
    </citation>
    <scope>NUCLEOTIDE SEQUENCE [LARGE SCALE GENOMIC DNA]</scope>
    <source>
        <strain evidence="2">cv. Stackhouse</strain>
    </source>
</reference>
<dbReference type="Proteomes" id="UP000012073">
    <property type="component" value="Unassembled WGS sequence"/>
</dbReference>
<keyword evidence="2" id="KW-1185">Reference proteome</keyword>
<dbReference type="RefSeq" id="XP_005718348.1">
    <property type="nucleotide sequence ID" value="XM_005718291.1"/>
</dbReference>
<gene>
    <name evidence="1" type="ORF">CHC_T00006184001</name>
</gene>
<protein>
    <submittedName>
        <fullName evidence="1">Uncharacterized protein</fullName>
    </submittedName>
</protein>
<organism evidence="1 2">
    <name type="scientific">Chondrus crispus</name>
    <name type="common">Carrageen Irish moss</name>
    <name type="synonym">Polymorpha crispa</name>
    <dbReference type="NCBI Taxonomy" id="2769"/>
    <lineage>
        <taxon>Eukaryota</taxon>
        <taxon>Rhodophyta</taxon>
        <taxon>Florideophyceae</taxon>
        <taxon>Rhodymeniophycidae</taxon>
        <taxon>Gigartinales</taxon>
        <taxon>Gigartinaceae</taxon>
        <taxon>Chondrus</taxon>
    </lineage>
</organism>
<proteinExistence type="predicted"/>